<proteinExistence type="predicted"/>
<dbReference type="EMBL" id="WQKZ01000004">
    <property type="protein sequence ID" value="MVN78231.1"/>
    <property type="molecule type" value="Genomic_DNA"/>
</dbReference>
<dbReference type="InterPro" id="IPR026444">
    <property type="entry name" value="Secre_tail"/>
</dbReference>
<evidence type="ECO:0000259" key="1">
    <source>
        <dbReference type="Pfam" id="PF18962"/>
    </source>
</evidence>
<dbReference type="AlphaFoldDB" id="A0A7K1TJ71"/>
<comment type="caution">
    <text evidence="2">The sequence shown here is derived from an EMBL/GenBank/DDBJ whole genome shotgun (WGS) entry which is preliminary data.</text>
</comment>
<reference evidence="2 3" key="1">
    <citation type="submission" date="2019-12" db="EMBL/GenBank/DDBJ databases">
        <title>Hymenobacter sp. HMF4947 Genome sequencing and assembly.</title>
        <authorList>
            <person name="Kang H."/>
            <person name="Cha I."/>
            <person name="Kim H."/>
            <person name="Joh K."/>
        </authorList>
    </citation>
    <scope>NUCLEOTIDE SEQUENCE [LARGE SCALE GENOMIC DNA]</scope>
    <source>
        <strain evidence="2 3">HMF4947</strain>
    </source>
</reference>
<feature type="domain" description="Secretion system C-terminal sorting" evidence="1">
    <location>
        <begin position="510"/>
        <end position="582"/>
    </location>
</feature>
<dbReference type="PANTHER" id="PTHR35580">
    <property type="entry name" value="CELL SURFACE GLYCOPROTEIN (S-LAYER PROTEIN)-LIKE PROTEIN"/>
    <property type="match status" value="1"/>
</dbReference>
<accession>A0A7K1TJ71</accession>
<dbReference type="NCBIfam" id="TIGR04183">
    <property type="entry name" value="Por_Secre_tail"/>
    <property type="match status" value="1"/>
</dbReference>
<dbReference type="PANTHER" id="PTHR35580:SF1">
    <property type="entry name" value="PHYTASE-LIKE DOMAIN-CONTAINING PROTEIN"/>
    <property type="match status" value="1"/>
</dbReference>
<evidence type="ECO:0000313" key="3">
    <source>
        <dbReference type="Proteomes" id="UP000441336"/>
    </source>
</evidence>
<name>A0A7K1TJ71_9BACT</name>
<organism evidence="2 3">
    <name type="scientific">Hymenobacter ginkgonis</name>
    <dbReference type="NCBI Taxonomy" id="2682976"/>
    <lineage>
        <taxon>Bacteria</taxon>
        <taxon>Pseudomonadati</taxon>
        <taxon>Bacteroidota</taxon>
        <taxon>Cytophagia</taxon>
        <taxon>Cytophagales</taxon>
        <taxon>Hymenobacteraceae</taxon>
        <taxon>Hymenobacter</taxon>
    </lineage>
</organism>
<dbReference type="Pfam" id="PF18962">
    <property type="entry name" value="Por_Secre_tail"/>
    <property type="match status" value="1"/>
</dbReference>
<dbReference type="Proteomes" id="UP000441336">
    <property type="component" value="Unassembled WGS sequence"/>
</dbReference>
<evidence type="ECO:0000313" key="2">
    <source>
        <dbReference type="EMBL" id="MVN78231.1"/>
    </source>
</evidence>
<protein>
    <submittedName>
        <fullName evidence="2">T9SS type A sorting domain-containing protein</fullName>
    </submittedName>
</protein>
<dbReference type="InterPro" id="IPR052918">
    <property type="entry name" value="Motility_Chemotaxis_Reg"/>
</dbReference>
<keyword evidence="3" id="KW-1185">Reference proteome</keyword>
<sequence>MICCMRNAYSLPVVRRFLAAMRACGWLLLLLAAPVVRAQAPAWQLAIGTTHAGGPNTSGVAAMTTDASGNVYLTGYFGGTVSFGDIVLSSVSLGPYDMFVAKWNTAAGRFAWVQQAGGAGYDIPAAIAVAGSSVYVGGIFSSGPVTFGSITVTGGNAFVAKLTDAGATASFTWVQQVGGVGTNGISALAATTTSVYAAGYFSSATATFGSTVLTNADASGYTVDAFVTRLTDAGSTSSFAWAQRAGGTGIDSPNALALNGSNVYVAGTFASPSISFGGTTLANAGAGSSADIFVAKLTETGTSASFTWVQRAGGLDSDGVNALVANGPSLYLAGAFAGTTAGFGSNTLTNSGTGAEVFVAKLTDAGNTSSFGWAQRAGGTGEDQALALAVNGPDVYVTGSYGSSAAGFGSTTLANSNPGRDDLFVAKLTDAGSTSSFAWAQRAGSARGRALAISGTTVYVAGVATPTASFGSQTITNAGGGQTAFLAALPTIAVLATATPSPLAGVVVAPNPAHGLAVVQLPVVAVPESAVLTLLDAVGRVVRVTAAAPAQQHSLDLQGLAPGVYLLRVQVGEDYAVRRLVVE</sequence>
<gene>
    <name evidence="2" type="ORF">GO988_18025</name>
</gene>